<dbReference type="InterPro" id="IPR051872">
    <property type="entry name" value="Cytochrome_b5/Flavoprotein_Rdt"/>
</dbReference>
<evidence type="ECO:0000256" key="3">
    <source>
        <dbReference type="ARBA" id="ARBA00023004"/>
    </source>
</evidence>
<dbReference type="InterPro" id="IPR018506">
    <property type="entry name" value="Cyt_B5_heme-BS"/>
</dbReference>
<accession>K1V068</accession>
<dbReference type="PROSITE" id="PS50255">
    <property type="entry name" value="CYTOCHROME_B5_2"/>
    <property type="match status" value="1"/>
</dbReference>
<evidence type="ECO:0000256" key="1">
    <source>
        <dbReference type="ARBA" id="ARBA00022617"/>
    </source>
</evidence>
<keyword evidence="2" id="KW-0479">Metal-binding</keyword>
<sequence length="774" mass="83445">MSWPKPADDVEEDEEDLDKPPQFPLPGSAQRSAPAPSSESATPPAPALELAPPSPERQRSASPPSDLNIAILPDPIPLGNMAPPPSTTSRPAFGMKAGGGLGPPASAVTQNGGLGVPAAKPAVVKKEKKGRGKVALGPGCSALDWARLTQSGENLRGVEGGLIRVTKEELAKHKTHDDAWSAFNGAVYNITPYLRFHPGGEDELMRVAGRDGTKLFTTQSSRSVSVSRCQPPPHLRHDDVAGPPGRAIAFHLPAEPDALLALGQVNQRLHAISQAPILWVRLFSAAGYTLDPESVPKLVAARSPPGRWKGGKWLAGNGKEEGWSLWPSAWLGRLKRRRLPGAGTPPVKSQPPQSSPDTEDQIPVHWPTLFRSRQLAQEESEARGPHPLYNPARDASNPFHPSHFSRPSRPPSGNESEDEFDDSDAMVVYPKQLWQLRDHTAKIYSCAVRGRWLITGARDKCVNIYRLPKLPNDGSKPTAGPELVLREKVHGSSVLHLDFILDVNSIRGAAAEAGLDFPFSDGKNRGLLVTSATETVYTWDILWPSSNTPTVNENGEPIKPPAPRLRKRATLLGSEAPVSDVKLHGPWVCVMYVNGLCRVYSATAAGDAIPLRTVFGGEGCHLMALHAGRVLLAGDERTVEFDLHSGREMGRSKRNTAGRVTSMDWDGDHTALGTAHGTLELSRRLGRHTLVLNGSGQLVRRVLLDPGSNTLVSAGYEGRVAFWDLEAGEMRRAYDLQSGPIFGLAKDGMWLVVTTADRVIVVAYGTGLPYAGLF</sequence>
<evidence type="ECO:0000256" key="2">
    <source>
        <dbReference type="ARBA" id="ARBA00022723"/>
    </source>
</evidence>
<evidence type="ECO:0000259" key="6">
    <source>
        <dbReference type="PROSITE" id="PS50255"/>
    </source>
</evidence>
<dbReference type="SUPFAM" id="SSF55856">
    <property type="entry name" value="Cytochrome b5-like heme/steroid binding domain"/>
    <property type="match status" value="1"/>
</dbReference>
<dbReference type="PROSITE" id="PS00191">
    <property type="entry name" value="CYTOCHROME_B5_1"/>
    <property type="match status" value="1"/>
</dbReference>
<dbReference type="Proteomes" id="UP000006757">
    <property type="component" value="Unassembled WGS sequence"/>
</dbReference>
<dbReference type="PANTHER" id="PTHR46237:SF1">
    <property type="entry name" value="CYTOCHROME B5 REDUCTASE 4"/>
    <property type="match status" value="1"/>
</dbReference>
<dbReference type="eggNOG" id="KOG0536">
    <property type="taxonomic scope" value="Eukaryota"/>
</dbReference>
<feature type="repeat" description="WD" evidence="4">
    <location>
        <begin position="692"/>
        <end position="733"/>
    </location>
</feature>
<dbReference type="STRING" id="1220162.K1V068"/>
<dbReference type="PANTHER" id="PTHR46237">
    <property type="entry name" value="CYTOCHROME B5 REDUCTASE 4 FAMILY MEMBER"/>
    <property type="match status" value="1"/>
</dbReference>
<evidence type="ECO:0000313" key="7">
    <source>
        <dbReference type="EMBL" id="EKC97299.1"/>
    </source>
</evidence>
<evidence type="ECO:0000256" key="5">
    <source>
        <dbReference type="SAM" id="MobiDB-lite"/>
    </source>
</evidence>
<dbReference type="SUPFAM" id="SSF50978">
    <property type="entry name" value="WD40 repeat-like"/>
    <property type="match status" value="1"/>
</dbReference>
<dbReference type="InterPro" id="IPR001199">
    <property type="entry name" value="Cyt_B5-like_heme/steroid-bd"/>
</dbReference>
<dbReference type="GO" id="GO:0020037">
    <property type="term" value="F:heme binding"/>
    <property type="evidence" value="ECO:0007669"/>
    <property type="project" value="InterPro"/>
</dbReference>
<dbReference type="GO" id="GO:0005737">
    <property type="term" value="C:cytoplasm"/>
    <property type="evidence" value="ECO:0007669"/>
    <property type="project" value="TreeGrafter"/>
</dbReference>
<dbReference type="EMBL" id="AMBO01000415">
    <property type="protein sequence ID" value="EKC97299.1"/>
    <property type="molecule type" value="Genomic_DNA"/>
</dbReference>
<dbReference type="InterPro" id="IPR036400">
    <property type="entry name" value="Cyt_B5-like_heme/steroid_sf"/>
</dbReference>
<dbReference type="Gene3D" id="3.10.120.10">
    <property type="entry name" value="Cytochrome b5-like heme/steroid binding domain"/>
    <property type="match status" value="1"/>
</dbReference>
<evidence type="ECO:0000256" key="4">
    <source>
        <dbReference type="PROSITE-ProRule" id="PRU00221"/>
    </source>
</evidence>
<organism evidence="7 8">
    <name type="scientific">Trichosporon asahii var. asahii (strain CBS 8904)</name>
    <name type="common">Yeast</name>
    <dbReference type="NCBI Taxonomy" id="1220162"/>
    <lineage>
        <taxon>Eukaryota</taxon>
        <taxon>Fungi</taxon>
        <taxon>Dikarya</taxon>
        <taxon>Basidiomycota</taxon>
        <taxon>Agaricomycotina</taxon>
        <taxon>Tremellomycetes</taxon>
        <taxon>Trichosporonales</taxon>
        <taxon>Trichosporonaceae</taxon>
        <taxon>Trichosporon</taxon>
    </lineage>
</organism>
<feature type="region of interest" description="Disordered" evidence="5">
    <location>
        <begin position="1"/>
        <end position="93"/>
    </location>
</feature>
<name>K1V068_TRIAC</name>
<dbReference type="InParanoid" id="K1V068"/>
<dbReference type="PROSITE" id="PS50082">
    <property type="entry name" value="WD_REPEATS_2"/>
    <property type="match status" value="1"/>
</dbReference>
<dbReference type="OrthoDB" id="432299at2759"/>
<dbReference type="InterPro" id="IPR001680">
    <property type="entry name" value="WD40_rpt"/>
</dbReference>
<dbReference type="GO" id="GO:0046872">
    <property type="term" value="F:metal ion binding"/>
    <property type="evidence" value="ECO:0007669"/>
    <property type="project" value="UniProtKB-KW"/>
</dbReference>
<dbReference type="Pfam" id="PF00400">
    <property type="entry name" value="WD40"/>
    <property type="match status" value="1"/>
</dbReference>
<protein>
    <submittedName>
        <fullName evidence="7">Heme binding protein</fullName>
    </submittedName>
</protein>
<dbReference type="GO" id="GO:0004128">
    <property type="term" value="F:cytochrome-b5 reductase activity, acting on NAD(P)H"/>
    <property type="evidence" value="ECO:0007669"/>
    <property type="project" value="TreeGrafter"/>
</dbReference>
<keyword evidence="4" id="KW-0853">WD repeat</keyword>
<dbReference type="AlphaFoldDB" id="K1V068"/>
<keyword evidence="8" id="KW-1185">Reference proteome</keyword>
<dbReference type="SMART" id="SM00320">
    <property type="entry name" value="WD40"/>
    <property type="match status" value="4"/>
</dbReference>
<dbReference type="HOGENOM" id="CLU_361377_0_0_1"/>
<dbReference type="InterPro" id="IPR015943">
    <property type="entry name" value="WD40/YVTN_repeat-like_dom_sf"/>
</dbReference>
<dbReference type="Gene3D" id="2.130.10.10">
    <property type="entry name" value="YVTN repeat-like/Quinoprotein amine dehydrogenase"/>
    <property type="match status" value="1"/>
</dbReference>
<feature type="compositionally biased region" description="Low complexity" evidence="5">
    <location>
        <begin position="32"/>
        <end position="51"/>
    </location>
</feature>
<proteinExistence type="predicted"/>
<feature type="compositionally biased region" description="Low complexity" evidence="5">
    <location>
        <begin position="398"/>
        <end position="407"/>
    </location>
</feature>
<feature type="domain" description="Cytochrome b5 heme-binding" evidence="6">
    <location>
        <begin position="162"/>
        <end position="241"/>
    </location>
</feature>
<gene>
    <name evidence="7" type="ORF">A1Q2_08379</name>
</gene>
<keyword evidence="3" id="KW-0408">Iron</keyword>
<dbReference type="Pfam" id="PF00173">
    <property type="entry name" value="Cyt-b5"/>
    <property type="match status" value="1"/>
</dbReference>
<evidence type="ECO:0000313" key="8">
    <source>
        <dbReference type="Proteomes" id="UP000006757"/>
    </source>
</evidence>
<feature type="region of interest" description="Disordered" evidence="5">
    <location>
        <begin position="338"/>
        <end position="362"/>
    </location>
</feature>
<feature type="region of interest" description="Disordered" evidence="5">
    <location>
        <begin position="375"/>
        <end position="421"/>
    </location>
</feature>
<comment type="caution">
    <text evidence="7">The sequence shown here is derived from an EMBL/GenBank/DDBJ whole genome shotgun (WGS) entry which is preliminary data.</text>
</comment>
<dbReference type="SMART" id="SM01117">
    <property type="entry name" value="Cyt-b5"/>
    <property type="match status" value="1"/>
</dbReference>
<keyword evidence="1" id="KW-0349">Heme</keyword>
<reference evidence="7 8" key="1">
    <citation type="journal article" date="2012" name="Eukaryot. Cell">
        <title>Genome sequence of the Trichosporon asahii environmental strain CBS 8904.</title>
        <authorList>
            <person name="Yang R.Y."/>
            <person name="Li H.T."/>
            <person name="Zhu H."/>
            <person name="Zhou G.P."/>
            <person name="Wang M."/>
            <person name="Wang L."/>
        </authorList>
    </citation>
    <scope>NUCLEOTIDE SEQUENCE [LARGE SCALE GENOMIC DNA]</scope>
    <source>
        <strain evidence="7 8">CBS 8904</strain>
    </source>
</reference>
<dbReference type="InterPro" id="IPR036322">
    <property type="entry name" value="WD40_repeat_dom_sf"/>
</dbReference>